<dbReference type="AlphaFoldDB" id="A0AB39KYJ1"/>
<dbReference type="EMBL" id="CP163302">
    <property type="protein sequence ID" value="XDP43906.1"/>
    <property type="molecule type" value="Genomic_DNA"/>
</dbReference>
<dbReference type="RefSeq" id="WP_307957488.1">
    <property type="nucleotide sequence ID" value="NZ_CP163302.1"/>
</dbReference>
<dbReference type="Gene3D" id="1.10.10.10">
    <property type="entry name" value="Winged helix-like DNA-binding domain superfamily/Winged helix DNA-binding domain"/>
    <property type="match status" value="1"/>
</dbReference>
<name>A0AB39KYJ1_9MICC</name>
<dbReference type="InterPro" id="IPR015797">
    <property type="entry name" value="NUDIX_hydrolase-like_dom_sf"/>
</dbReference>
<dbReference type="PANTHER" id="PTHR43736">
    <property type="entry name" value="ADP-RIBOSE PYROPHOSPHATASE"/>
    <property type="match status" value="1"/>
</dbReference>
<dbReference type="PANTHER" id="PTHR43736:SF4">
    <property type="entry name" value="SLR1690 PROTEIN"/>
    <property type="match status" value="1"/>
</dbReference>
<feature type="compositionally biased region" description="Polar residues" evidence="1">
    <location>
        <begin position="299"/>
        <end position="312"/>
    </location>
</feature>
<dbReference type="Pfam" id="PF00293">
    <property type="entry name" value="NUDIX"/>
    <property type="match status" value="1"/>
</dbReference>
<dbReference type="SUPFAM" id="SSF46785">
    <property type="entry name" value="Winged helix' DNA-binding domain"/>
    <property type="match status" value="1"/>
</dbReference>
<evidence type="ECO:0000256" key="1">
    <source>
        <dbReference type="SAM" id="MobiDB-lite"/>
    </source>
</evidence>
<dbReference type="InterPro" id="IPR036388">
    <property type="entry name" value="WH-like_DNA-bd_sf"/>
</dbReference>
<dbReference type="InterPro" id="IPR000086">
    <property type="entry name" value="NUDIX_hydrolase_dom"/>
</dbReference>
<organism evidence="3">
    <name type="scientific">Sinomonas puerhi</name>
    <dbReference type="NCBI Taxonomy" id="3238584"/>
    <lineage>
        <taxon>Bacteria</taxon>
        <taxon>Bacillati</taxon>
        <taxon>Actinomycetota</taxon>
        <taxon>Actinomycetes</taxon>
        <taxon>Micrococcales</taxon>
        <taxon>Micrococcaceae</taxon>
        <taxon>Sinomonas</taxon>
    </lineage>
</organism>
<dbReference type="SUPFAM" id="SSF55811">
    <property type="entry name" value="Nudix"/>
    <property type="match status" value="1"/>
</dbReference>
<dbReference type="CDD" id="cd18873">
    <property type="entry name" value="NUDIX_NadM_like"/>
    <property type="match status" value="1"/>
</dbReference>
<reference evidence="3" key="1">
    <citation type="submission" date="2024-07" db="EMBL/GenBank/DDBJ databases">
        <authorList>
            <person name="fu j."/>
        </authorList>
    </citation>
    <scope>NUCLEOTIDE SEQUENCE</scope>
    <source>
        <strain evidence="3">P10A9</strain>
    </source>
</reference>
<dbReference type="InterPro" id="IPR054105">
    <property type="entry name" value="WHD_NrtR"/>
</dbReference>
<dbReference type="KEGG" id="spue:AB5L97_11425"/>
<evidence type="ECO:0000313" key="3">
    <source>
        <dbReference type="EMBL" id="XDP43906.1"/>
    </source>
</evidence>
<dbReference type="PROSITE" id="PS51462">
    <property type="entry name" value="NUDIX"/>
    <property type="match status" value="1"/>
</dbReference>
<evidence type="ECO:0000259" key="2">
    <source>
        <dbReference type="PROSITE" id="PS51462"/>
    </source>
</evidence>
<dbReference type="InterPro" id="IPR036390">
    <property type="entry name" value="WH_DNA-bd_sf"/>
</dbReference>
<gene>
    <name evidence="3" type="ORF">AB5L97_11425</name>
</gene>
<accession>A0AB39KYJ1</accession>
<proteinExistence type="predicted"/>
<dbReference type="Gene3D" id="3.90.79.10">
    <property type="entry name" value="Nucleoside Triphosphate Pyrophosphohydrolase"/>
    <property type="match status" value="1"/>
</dbReference>
<feature type="region of interest" description="Disordered" evidence="1">
    <location>
        <begin position="270"/>
        <end position="312"/>
    </location>
</feature>
<dbReference type="Pfam" id="PF21906">
    <property type="entry name" value="WHD_NrtR"/>
    <property type="match status" value="1"/>
</dbReference>
<feature type="domain" description="Nudix hydrolase" evidence="2">
    <location>
        <begin position="27"/>
        <end position="191"/>
    </location>
</feature>
<protein>
    <submittedName>
        <fullName evidence="3">NUDIX domain-containing protein</fullName>
    </submittedName>
</protein>
<sequence>MGGIFDPTLLRPAAPHGANVAERAQLPPSLAISTVIFALTPDRARGEASQGRPTLWIPLVRRVKEPFKGQWALPGGPLTSTESLEDAARRNLKETTGLAPEYLEQLYAFGGLNRSSRPDRGSQRVVSIVYWALVRPTEAELLGAGEATGNVAWHRADSAGADKDGADTAGSGDGGLAFDHRDIVDYALWRLRSKLEYAQIAYHFLGETFTLAQLREVYEAILAKPLDPANFRRQLKGMAEIEPTEHVLEGGRHRPPRLYRYTGARGAIDTTTAPPLLGSAPEALSAQRPRPAPQPRPVSTPSDLTASTRSTP</sequence>